<sequence>METQTSEPRQGYNRLFDSAFKPITEKLAGKDRPWEFGVGLADVQFAPGAKKKAVTFEGWKTLYRTDTGEALSVVSAKYKPVLHHDVLDGIDSRILDSDLFKGVAKDLVPMRRVALFENGARMKAEYRFPAVRVDIGGGDLMDMTLNVTNSMDRTLSVTSLLGAFRLVCKNGMIIGIKFNGFRGLHTSGLDIGAFVKTVTTNAEVFKDKVLPMFQAMRKAVIGPKTVVALLEPIREKKTTVSKKYLDMVFDRFSQTWSAKKEGTVWGLYNDFTYIGSHNARGEFASTQMLKLAGRVAEQAMEIPAKRRAA</sequence>
<comment type="caution">
    <text evidence="1">The sequence shown here is derived from an EMBL/GenBank/DDBJ whole genome shotgun (WGS) entry which is preliminary data.</text>
</comment>
<name>A0A0F9T718_9ZZZZ</name>
<proteinExistence type="predicted"/>
<protein>
    <recommendedName>
        <fullName evidence="2">DUF932 domain-containing protein</fullName>
    </recommendedName>
</protein>
<evidence type="ECO:0008006" key="2">
    <source>
        <dbReference type="Google" id="ProtNLM"/>
    </source>
</evidence>
<reference evidence="1" key="1">
    <citation type="journal article" date="2015" name="Nature">
        <title>Complex archaea that bridge the gap between prokaryotes and eukaryotes.</title>
        <authorList>
            <person name="Spang A."/>
            <person name="Saw J.H."/>
            <person name="Jorgensen S.L."/>
            <person name="Zaremba-Niedzwiedzka K."/>
            <person name="Martijn J."/>
            <person name="Lind A.E."/>
            <person name="van Eijk R."/>
            <person name="Schleper C."/>
            <person name="Guy L."/>
            <person name="Ettema T.J."/>
        </authorList>
    </citation>
    <scope>NUCLEOTIDE SEQUENCE</scope>
</reference>
<gene>
    <name evidence="1" type="ORF">LCGC14_0427420</name>
</gene>
<dbReference type="Pfam" id="PF06067">
    <property type="entry name" value="DUF932"/>
    <property type="match status" value="1"/>
</dbReference>
<evidence type="ECO:0000313" key="1">
    <source>
        <dbReference type="EMBL" id="KKN70747.1"/>
    </source>
</evidence>
<dbReference type="InterPro" id="IPR026325">
    <property type="entry name" value="DUF932"/>
</dbReference>
<dbReference type="AlphaFoldDB" id="A0A0F9T718"/>
<organism evidence="1">
    <name type="scientific">marine sediment metagenome</name>
    <dbReference type="NCBI Taxonomy" id="412755"/>
    <lineage>
        <taxon>unclassified sequences</taxon>
        <taxon>metagenomes</taxon>
        <taxon>ecological metagenomes</taxon>
    </lineage>
</organism>
<accession>A0A0F9T718</accession>
<dbReference type="EMBL" id="LAZR01000397">
    <property type="protein sequence ID" value="KKN70747.1"/>
    <property type="molecule type" value="Genomic_DNA"/>
</dbReference>